<feature type="transmembrane region" description="Helical" evidence="1">
    <location>
        <begin position="109"/>
        <end position="131"/>
    </location>
</feature>
<keyword evidence="1" id="KW-0472">Membrane</keyword>
<evidence type="ECO:0008006" key="4">
    <source>
        <dbReference type="Google" id="ProtNLM"/>
    </source>
</evidence>
<keyword evidence="3" id="KW-1185">Reference proteome</keyword>
<dbReference type="RefSeq" id="WP_190514843.1">
    <property type="nucleotide sequence ID" value="NZ_JAMPKX010000003.1"/>
</dbReference>
<evidence type="ECO:0000256" key="1">
    <source>
        <dbReference type="SAM" id="Phobius"/>
    </source>
</evidence>
<evidence type="ECO:0000313" key="2">
    <source>
        <dbReference type="EMBL" id="MEP0946997.1"/>
    </source>
</evidence>
<comment type="caution">
    <text evidence="2">The sequence shown here is derived from an EMBL/GenBank/DDBJ whole genome shotgun (WGS) entry which is preliminary data.</text>
</comment>
<sequence>MRNPFWRFKSLPWAILFQVALVAVAIATAADLLLAQGLALLLANTGSSLMPLMQLLFMALPVAAGFGIGALALTILERWFKSVYIDTGVLWALVPCIALVLFVKGFLPIPTALVAMSYPLLVGVLLGIFVVGKRHWRRW</sequence>
<proteinExistence type="predicted"/>
<protein>
    <recommendedName>
        <fullName evidence="4">Peptide chain release factor 1</fullName>
    </recommendedName>
</protein>
<evidence type="ECO:0000313" key="3">
    <source>
        <dbReference type="Proteomes" id="UP001482513"/>
    </source>
</evidence>
<feature type="transmembrane region" description="Helical" evidence="1">
    <location>
        <begin position="83"/>
        <end position="103"/>
    </location>
</feature>
<reference evidence="2 3" key="1">
    <citation type="submission" date="2022-04" db="EMBL/GenBank/DDBJ databases">
        <title>Positive selection, recombination, and allopatry shape intraspecific diversity of widespread and dominant cyanobacteria.</title>
        <authorList>
            <person name="Wei J."/>
            <person name="Shu W."/>
            <person name="Hu C."/>
        </authorList>
    </citation>
    <scope>NUCLEOTIDE SEQUENCE [LARGE SCALE GENOMIC DNA]</scope>
    <source>
        <strain evidence="2 3">DQ-A4</strain>
    </source>
</reference>
<keyword evidence="1" id="KW-0812">Transmembrane</keyword>
<dbReference type="Proteomes" id="UP001482513">
    <property type="component" value="Unassembled WGS sequence"/>
</dbReference>
<keyword evidence="1" id="KW-1133">Transmembrane helix</keyword>
<gene>
    <name evidence="2" type="ORF">NC992_08950</name>
</gene>
<accession>A0ABV0K4Y0</accession>
<feature type="transmembrane region" description="Helical" evidence="1">
    <location>
        <begin position="53"/>
        <end position="76"/>
    </location>
</feature>
<dbReference type="EMBL" id="JAMPKX010000003">
    <property type="protein sequence ID" value="MEP0946997.1"/>
    <property type="molecule type" value="Genomic_DNA"/>
</dbReference>
<name>A0ABV0K4Y0_9CYAN</name>
<organism evidence="2 3">
    <name type="scientific">Leptolyngbya subtilissima DQ-A4</name>
    <dbReference type="NCBI Taxonomy" id="2933933"/>
    <lineage>
        <taxon>Bacteria</taxon>
        <taxon>Bacillati</taxon>
        <taxon>Cyanobacteriota</taxon>
        <taxon>Cyanophyceae</taxon>
        <taxon>Leptolyngbyales</taxon>
        <taxon>Leptolyngbyaceae</taxon>
        <taxon>Leptolyngbya group</taxon>
        <taxon>Leptolyngbya</taxon>
    </lineage>
</organism>